<evidence type="ECO:0000313" key="2">
    <source>
        <dbReference type="Proteomes" id="UP000176501"/>
    </source>
</evidence>
<dbReference type="EMBL" id="MGFE01000015">
    <property type="protein sequence ID" value="OGL98826.1"/>
    <property type="molecule type" value="Genomic_DNA"/>
</dbReference>
<organism evidence="1 2">
    <name type="scientific">Candidatus Uhrbacteria bacterium RIFOXYB2_FULL_57_15</name>
    <dbReference type="NCBI Taxonomy" id="1802422"/>
    <lineage>
        <taxon>Bacteria</taxon>
        <taxon>Candidatus Uhriibacteriota</taxon>
    </lineage>
</organism>
<dbReference type="AlphaFoldDB" id="A0A1F7W867"/>
<proteinExistence type="predicted"/>
<comment type="caution">
    <text evidence="1">The sequence shown here is derived from an EMBL/GenBank/DDBJ whole genome shotgun (WGS) entry which is preliminary data.</text>
</comment>
<accession>A0A1F7W867</accession>
<name>A0A1F7W867_9BACT</name>
<protein>
    <submittedName>
        <fullName evidence="1">Uncharacterized protein</fullName>
    </submittedName>
</protein>
<gene>
    <name evidence="1" type="ORF">A2304_05020</name>
</gene>
<evidence type="ECO:0000313" key="1">
    <source>
        <dbReference type="EMBL" id="OGL98826.1"/>
    </source>
</evidence>
<dbReference type="Proteomes" id="UP000176501">
    <property type="component" value="Unassembled WGS sequence"/>
</dbReference>
<sequence>MPDSKVVIVTARVTEKEVVVKFPDGQSRSFPHACPSAVGLLVSGWVEEAVRAWSDGKLKAVPVVTKPQGRAPRASFYSIAEIMDDASLRDFFAFTLRPS</sequence>
<reference evidence="1 2" key="1">
    <citation type="journal article" date="2016" name="Nat. Commun.">
        <title>Thousands of microbial genomes shed light on interconnected biogeochemical processes in an aquifer system.</title>
        <authorList>
            <person name="Anantharaman K."/>
            <person name="Brown C.T."/>
            <person name="Hug L.A."/>
            <person name="Sharon I."/>
            <person name="Castelle C.J."/>
            <person name="Probst A.J."/>
            <person name="Thomas B.C."/>
            <person name="Singh A."/>
            <person name="Wilkins M.J."/>
            <person name="Karaoz U."/>
            <person name="Brodie E.L."/>
            <person name="Williams K.H."/>
            <person name="Hubbard S.S."/>
            <person name="Banfield J.F."/>
        </authorList>
    </citation>
    <scope>NUCLEOTIDE SEQUENCE [LARGE SCALE GENOMIC DNA]</scope>
</reference>